<evidence type="ECO:0000256" key="4">
    <source>
        <dbReference type="ARBA" id="ARBA00022729"/>
    </source>
</evidence>
<dbReference type="InterPro" id="IPR057739">
    <property type="entry name" value="Glyco_hydro_29_N"/>
</dbReference>
<keyword evidence="5" id="KW-0378">Hydrolase</keyword>
<keyword evidence="4" id="KW-0732">Signal</keyword>
<comment type="caution">
    <text evidence="8">The sequence shown here is derived from an EMBL/GenBank/DDBJ whole genome shotgun (WGS) entry which is preliminary data.</text>
</comment>
<comment type="similarity">
    <text evidence="2">Belongs to the glycosyl hydrolase 29 family.</text>
</comment>
<comment type="function">
    <text evidence="1">Alpha-L-fucosidase is responsible for hydrolyzing the alpha-1,6-linked fucose joined to the reducing-end N-acetylglucosamine of the carbohydrate moieties of glycoproteins.</text>
</comment>
<evidence type="ECO:0000313" key="8">
    <source>
        <dbReference type="EMBL" id="GAI49145.1"/>
    </source>
</evidence>
<dbReference type="GO" id="GO:0016139">
    <property type="term" value="P:glycoside catabolic process"/>
    <property type="evidence" value="ECO:0007669"/>
    <property type="project" value="TreeGrafter"/>
</dbReference>
<sequence>NKAKEWSKEMVVTYKGHDLAPGCGVVDLELGRFDHLTYHLWITDTTVDDGGGWSYLHDAKYKTATSLVHYLVDNVSKNGLMLLNVGPKPNGEIPEEAKEILLKMGRWLEVNGEAIYGTTSWMVYGEGPTKMTKSGMFSEKEKVQYTAEDIRFTVKDDTLYAICLG</sequence>
<evidence type="ECO:0000256" key="6">
    <source>
        <dbReference type="ARBA" id="ARBA00023295"/>
    </source>
</evidence>
<dbReference type="AlphaFoldDB" id="X1QDR2"/>
<gene>
    <name evidence="8" type="ORF">S06H3_55986</name>
</gene>
<feature type="domain" description="Glycoside hydrolase family 29 N-terminal" evidence="7">
    <location>
        <begin position="28"/>
        <end position="113"/>
    </location>
</feature>
<dbReference type="EC" id="3.2.1.51" evidence="3"/>
<dbReference type="InterPro" id="IPR013780">
    <property type="entry name" value="Glyco_hydro_b"/>
</dbReference>
<name>X1QDR2_9ZZZZ</name>
<proteinExistence type="inferred from homology"/>
<dbReference type="GO" id="GO:0005764">
    <property type="term" value="C:lysosome"/>
    <property type="evidence" value="ECO:0007669"/>
    <property type="project" value="TreeGrafter"/>
</dbReference>
<evidence type="ECO:0000256" key="2">
    <source>
        <dbReference type="ARBA" id="ARBA00007951"/>
    </source>
</evidence>
<accession>X1QDR2</accession>
<reference evidence="8" key="1">
    <citation type="journal article" date="2014" name="Front. Microbiol.">
        <title>High frequency of phylogenetically diverse reductive dehalogenase-homologous genes in deep subseafloor sedimentary metagenomes.</title>
        <authorList>
            <person name="Kawai M."/>
            <person name="Futagami T."/>
            <person name="Toyoda A."/>
            <person name="Takaki Y."/>
            <person name="Nishi S."/>
            <person name="Hori S."/>
            <person name="Arai W."/>
            <person name="Tsubouchi T."/>
            <person name="Morono Y."/>
            <person name="Uchiyama I."/>
            <person name="Ito T."/>
            <person name="Fujiyama A."/>
            <person name="Inagaki F."/>
            <person name="Takami H."/>
        </authorList>
    </citation>
    <scope>NUCLEOTIDE SEQUENCE</scope>
    <source>
        <strain evidence="8">Expedition CK06-06</strain>
    </source>
</reference>
<evidence type="ECO:0000259" key="7">
    <source>
        <dbReference type="Pfam" id="PF01120"/>
    </source>
</evidence>
<evidence type="ECO:0000256" key="1">
    <source>
        <dbReference type="ARBA" id="ARBA00004071"/>
    </source>
</evidence>
<evidence type="ECO:0000256" key="5">
    <source>
        <dbReference type="ARBA" id="ARBA00022801"/>
    </source>
</evidence>
<feature type="non-terminal residue" evidence="8">
    <location>
        <position position="1"/>
    </location>
</feature>
<dbReference type="Gene3D" id="2.60.40.1180">
    <property type="entry name" value="Golgi alpha-mannosidase II"/>
    <property type="match status" value="1"/>
</dbReference>
<dbReference type="EMBL" id="BARV01035966">
    <property type="protein sequence ID" value="GAI49145.1"/>
    <property type="molecule type" value="Genomic_DNA"/>
</dbReference>
<dbReference type="InterPro" id="IPR000933">
    <property type="entry name" value="Glyco_hydro_29"/>
</dbReference>
<dbReference type="InterPro" id="IPR017853">
    <property type="entry name" value="GH"/>
</dbReference>
<keyword evidence="6" id="KW-0326">Glycosidase</keyword>
<protein>
    <recommendedName>
        <fullName evidence="3">alpha-L-fucosidase</fullName>
        <ecNumber evidence="3">3.2.1.51</ecNumber>
    </recommendedName>
</protein>
<dbReference type="SUPFAM" id="SSF51445">
    <property type="entry name" value="(Trans)glycosidases"/>
    <property type="match status" value="1"/>
</dbReference>
<dbReference type="InterPro" id="IPR016286">
    <property type="entry name" value="FUC_metazoa-typ"/>
</dbReference>
<dbReference type="Gene3D" id="3.20.20.80">
    <property type="entry name" value="Glycosidases"/>
    <property type="match status" value="1"/>
</dbReference>
<dbReference type="PANTHER" id="PTHR10030">
    <property type="entry name" value="ALPHA-L-FUCOSIDASE"/>
    <property type="match status" value="1"/>
</dbReference>
<organism evidence="8">
    <name type="scientific">marine sediment metagenome</name>
    <dbReference type="NCBI Taxonomy" id="412755"/>
    <lineage>
        <taxon>unclassified sequences</taxon>
        <taxon>metagenomes</taxon>
        <taxon>ecological metagenomes</taxon>
    </lineage>
</organism>
<dbReference type="GO" id="GO:0006004">
    <property type="term" value="P:fucose metabolic process"/>
    <property type="evidence" value="ECO:0007669"/>
    <property type="project" value="InterPro"/>
</dbReference>
<dbReference type="Pfam" id="PF01120">
    <property type="entry name" value="Alpha_L_fucos"/>
    <property type="match status" value="1"/>
</dbReference>
<evidence type="ECO:0000256" key="3">
    <source>
        <dbReference type="ARBA" id="ARBA00012662"/>
    </source>
</evidence>
<dbReference type="GO" id="GO:0004560">
    <property type="term" value="F:alpha-L-fucosidase activity"/>
    <property type="evidence" value="ECO:0007669"/>
    <property type="project" value="InterPro"/>
</dbReference>
<dbReference type="SMART" id="SM00812">
    <property type="entry name" value="Alpha_L_fucos"/>
    <property type="match status" value="1"/>
</dbReference>
<dbReference type="PANTHER" id="PTHR10030:SF37">
    <property type="entry name" value="ALPHA-L-FUCOSIDASE-RELATED"/>
    <property type="match status" value="1"/>
</dbReference>
<dbReference type="PRINTS" id="PR00741">
    <property type="entry name" value="GLHYDRLASE29"/>
</dbReference>